<evidence type="ECO:0000313" key="4">
    <source>
        <dbReference type="EMBL" id="VDN20778.1"/>
    </source>
</evidence>
<dbReference type="InterPro" id="IPR033227">
    <property type="entry name" value="CAPS"/>
</dbReference>
<keyword evidence="1" id="KW-0268">Exocytosis</keyword>
<sequence length="151" mass="16415">MGLVAAAKAELATETGGLLSTSLPTLNKFRMSGTAKTPRRAEMSGLPGASGVYRLPRYFFNVVKEGDALIFAVPDEAELHGWVQVIHRATGQSHKPVPPVRVSSSRGHFRKDGMCFFLASILLIGQKLTDRRTRAIYAAASPVRVFLCGRM</sequence>
<dbReference type="Gene3D" id="2.30.29.30">
    <property type="entry name" value="Pleckstrin-homology domain (PH domain)/Phosphotyrosine-binding domain (PTB)"/>
    <property type="match status" value="1"/>
</dbReference>
<dbReference type="EMBL" id="UYRU01071233">
    <property type="protein sequence ID" value="VDN20778.1"/>
    <property type="molecule type" value="Genomic_DNA"/>
</dbReference>
<keyword evidence="2" id="KW-0106">Calcium</keyword>
<reference evidence="4 5" key="1">
    <citation type="submission" date="2018-11" db="EMBL/GenBank/DDBJ databases">
        <authorList>
            <consortium name="Pathogen Informatics"/>
        </authorList>
    </citation>
    <scope>NUCLEOTIDE SEQUENCE [LARGE SCALE GENOMIC DNA]</scope>
</reference>
<dbReference type="AlphaFoldDB" id="A0A3P7ME79"/>
<proteinExistence type="predicted"/>
<dbReference type="Proteomes" id="UP000281553">
    <property type="component" value="Unassembled WGS sequence"/>
</dbReference>
<feature type="domain" description="PH" evidence="3">
    <location>
        <begin position="1"/>
        <end position="91"/>
    </location>
</feature>
<evidence type="ECO:0000256" key="2">
    <source>
        <dbReference type="ARBA" id="ARBA00022837"/>
    </source>
</evidence>
<dbReference type="PROSITE" id="PS50003">
    <property type="entry name" value="PH_DOMAIN"/>
    <property type="match status" value="1"/>
</dbReference>
<dbReference type="InterPro" id="IPR001849">
    <property type="entry name" value="PH_domain"/>
</dbReference>
<dbReference type="PANTHER" id="PTHR12166:SF8">
    <property type="entry name" value="CALCIUM-DEPENDENT SECRETION ACTIVATOR"/>
    <property type="match status" value="1"/>
</dbReference>
<organism evidence="4 5">
    <name type="scientific">Dibothriocephalus latus</name>
    <name type="common">Fish tapeworm</name>
    <name type="synonym">Diphyllobothrium latum</name>
    <dbReference type="NCBI Taxonomy" id="60516"/>
    <lineage>
        <taxon>Eukaryota</taxon>
        <taxon>Metazoa</taxon>
        <taxon>Spiralia</taxon>
        <taxon>Lophotrochozoa</taxon>
        <taxon>Platyhelminthes</taxon>
        <taxon>Cestoda</taxon>
        <taxon>Eucestoda</taxon>
        <taxon>Diphyllobothriidea</taxon>
        <taxon>Diphyllobothriidae</taxon>
        <taxon>Dibothriocephalus</taxon>
    </lineage>
</organism>
<keyword evidence="5" id="KW-1185">Reference proteome</keyword>
<evidence type="ECO:0000313" key="5">
    <source>
        <dbReference type="Proteomes" id="UP000281553"/>
    </source>
</evidence>
<dbReference type="GO" id="GO:0016079">
    <property type="term" value="P:synaptic vesicle exocytosis"/>
    <property type="evidence" value="ECO:0007669"/>
    <property type="project" value="InterPro"/>
</dbReference>
<evidence type="ECO:0000256" key="1">
    <source>
        <dbReference type="ARBA" id="ARBA00022483"/>
    </source>
</evidence>
<dbReference type="GO" id="GO:0098793">
    <property type="term" value="C:presynapse"/>
    <property type="evidence" value="ECO:0007669"/>
    <property type="project" value="GOC"/>
</dbReference>
<evidence type="ECO:0000259" key="3">
    <source>
        <dbReference type="PROSITE" id="PS50003"/>
    </source>
</evidence>
<dbReference type="OrthoDB" id="10063282at2759"/>
<dbReference type="InterPro" id="IPR011993">
    <property type="entry name" value="PH-like_dom_sf"/>
</dbReference>
<gene>
    <name evidence="4" type="ORF">DILT_LOCUS13694</name>
</gene>
<dbReference type="SUPFAM" id="SSF50729">
    <property type="entry name" value="PH domain-like"/>
    <property type="match status" value="1"/>
</dbReference>
<name>A0A3P7ME79_DIBLA</name>
<dbReference type="PANTHER" id="PTHR12166">
    <property type="entry name" value="CALCIUM-DEPENDENT SECRETION ACTIVATOR"/>
    <property type="match status" value="1"/>
</dbReference>
<protein>
    <recommendedName>
        <fullName evidence="3">PH domain-containing protein</fullName>
    </recommendedName>
</protein>
<dbReference type="GO" id="GO:1990504">
    <property type="term" value="P:dense core granule exocytosis"/>
    <property type="evidence" value="ECO:0007669"/>
    <property type="project" value="InterPro"/>
</dbReference>
<accession>A0A3P7ME79</accession>